<reference evidence="12 13" key="1">
    <citation type="submission" date="2024-02" db="EMBL/GenBank/DDBJ databases">
        <title>De novo assembly and annotation of 12 fungi associated with fruit tree decline syndrome in Ontario, Canada.</title>
        <authorList>
            <person name="Sulman M."/>
            <person name="Ellouze W."/>
            <person name="Ilyukhin E."/>
        </authorList>
    </citation>
    <scope>NUCLEOTIDE SEQUENCE [LARGE SCALE GENOMIC DNA]</scope>
    <source>
        <strain evidence="12 13">M1-105</strain>
    </source>
</reference>
<keyword evidence="5 11" id="KW-0375">Hydrogen ion transport</keyword>
<evidence type="ECO:0000256" key="8">
    <source>
        <dbReference type="ARBA" id="ARBA00023128"/>
    </source>
</evidence>
<comment type="subcellular location">
    <subcellularLocation>
        <location evidence="1 11">Mitochondrion inner membrane</location>
    </subcellularLocation>
</comment>
<accession>A0ABR3T2Q8</accession>
<protein>
    <recommendedName>
        <fullName evidence="11">ATP synthase F(0) complex subunit e, mitochondrial</fullName>
    </recommendedName>
</protein>
<evidence type="ECO:0000256" key="7">
    <source>
        <dbReference type="ARBA" id="ARBA00023065"/>
    </source>
</evidence>
<dbReference type="EMBL" id="JAJVDC020000020">
    <property type="protein sequence ID" value="KAL1633633.1"/>
    <property type="molecule type" value="Genomic_DNA"/>
</dbReference>
<keyword evidence="9" id="KW-0472">Membrane</keyword>
<evidence type="ECO:0000256" key="1">
    <source>
        <dbReference type="ARBA" id="ARBA00004273"/>
    </source>
</evidence>
<organism evidence="12 13">
    <name type="scientific">Neofusicoccum ribis</name>
    <dbReference type="NCBI Taxonomy" id="45134"/>
    <lineage>
        <taxon>Eukaryota</taxon>
        <taxon>Fungi</taxon>
        <taxon>Dikarya</taxon>
        <taxon>Ascomycota</taxon>
        <taxon>Pezizomycotina</taxon>
        <taxon>Dothideomycetes</taxon>
        <taxon>Dothideomycetes incertae sedis</taxon>
        <taxon>Botryosphaeriales</taxon>
        <taxon>Botryosphaeriaceae</taxon>
        <taxon>Neofusicoccum</taxon>
    </lineage>
</organism>
<evidence type="ECO:0000256" key="4">
    <source>
        <dbReference type="ARBA" id="ARBA00022547"/>
    </source>
</evidence>
<dbReference type="Proteomes" id="UP001521116">
    <property type="component" value="Unassembled WGS sequence"/>
</dbReference>
<evidence type="ECO:0000256" key="9">
    <source>
        <dbReference type="ARBA" id="ARBA00023136"/>
    </source>
</evidence>
<evidence type="ECO:0000256" key="3">
    <source>
        <dbReference type="ARBA" id="ARBA00022448"/>
    </source>
</evidence>
<evidence type="ECO:0000313" key="12">
    <source>
        <dbReference type="EMBL" id="KAL1633633.1"/>
    </source>
</evidence>
<dbReference type="InterPro" id="IPR008386">
    <property type="entry name" value="ATP_synth_F0_esu_mt"/>
</dbReference>
<keyword evidence="13" id="KW-1185">Reference proteome</keyword>
<evidence type="ECO:0000256" key="11">
    <source>
        <dbReference type="RuleBase" id="RU367005"/>
    </source>
</evidence>
<proteinExistence type="inferred from homology"/>
<keyword evidence="4 11" id="KW-0138">CF(0)</keyword>
<comment type="subunit">
    <text evidence="11">F-type ATPases have 2 components, CF(1) - the catalytic core - and CF(0) - the membrane proton channel. CF(1) and CF(0) have multiple subunits.</text>
</comment>
<keyword evidence="8 11" id="KW-0496">Mitochondrion</keyword>
<sequence>MASTGVNVLRWSALGLGLFYGVYHQAKISSKDKTDAINREYQRKEDIIKKAKEEYHKKISPPAPGSGLITDPENPDFDLEAYLKAKAEEK</sequence>
<gene>
    <name evidence="12" type="primary">TIM11</name>
    <name evidence="12" type="ORF">SLS56_002781</name>
</gene>
<evidence type="ECO:0000256" key="6">
    <source>
        <dbReference type="ARBA" id="ARBA00022792"/>
    </source>
</evidence>
<evidence type="ECO:0000256" key="5">
    <source>
        <dbReference type="ARBA" id="ARBA00022781"/>
    </source>
</evidence>
<dbReference type="Pfam" id="PF05680">
    <property type="entry name" value="ATP-synt_E"/>
    <property type="match status" value="1"/>
</dbReference>
<comment type="caution">
    <text evidence="12">The sequence shown here is derived from an EMBL/GenBank/DDBJ whole genome shotgun (WGS) entry which is preliminary data.</text>
</comment>
<comment type="similarity">
    <text evidence="2 11">Belongs to the ATPase e subunit family.</text>
</comment>
<keyword evidence="3 11" id="KW-0813">Transport</keyword>
<evidence type="ECO:0000256" key="10">
    <source>
        <dbReference type="ARBA" id="ARBA00023310"/>
    </source>
</evidence>
<keyword evidence="7 11" id="KW-0406">Ion transport</keyword>
<keyword evidence="6 11" id="KW-0999">Mitochondrion inner membrane</keyword>
<comment type="function">
    <text evidence="11">Subunit e, of the mitochondrial membrane ATP synthase complex (F(1)F(0) ATP synthase or Complex V) that produces ATP from ADP in the presence of a proton gradient across the membrane which is generated by electron transport complexes of the respiratory chain. ATP synthase complex consist of a soluble F(1) head domain - the catalytic core - and a membrane F(1) domain - the membrane proton channel. These two domains are linked by a central stalk rotating inside the F(1) region and a stationary peripheral stalk. During catalysis, ATP synthesis in the catalytic domain of F(1) is coupled via a rotary mechanism of the central stalk subunits to proton translocation. In vivo, can only synthesize ATP although its ATP hydrolase activity can be activated artificially in vitro. Part of the complex F(0) domain.</text>
</comment>
<evidence type="ECO:0000313" key="13">
    <source>
        <dbReference type="Proteomes" id="UP001521116"/>
    </source>
</evidence>
<keyword evidence="10 11" id="KW-0066">ATP synthesis</keyword>
<name>A0ABR3T2Q8_9PEZI</name>
<evidence type="ECO:0000256" key="2">
    <source>
        <dbReference type="ARBA" id="ARBA00007333"/>
    </source>
</evidence>